<evidence type="ECO:0000313" key="2">
    <source>
        <dbReference type="EMBL" id="KAH7009185.1"/>
    </source>
</evidence>
<sequence length="547" mass="63367">MSSNTEPVPLAPDRLYDAENVHSPSHPIEIARQFTAAVRLLASNTDYKYMADLIKEIPRLEELVRLKNEKIRNLRKDIRELKVKGENLSRQLIRTYEKKYDQFKSKKSDLLSRIQDLEKQYKGQEEDVRRLMTSKSELKEKGRQVKSMWLSKKETVSKANKKIESLEEELNKAVAENAQLNKVVENLQVKLAGTEQTVRSADNKIRNLEQQLQAASENLKEIKGLGVLLEEEASLTLRRYGRPYNNWLRLTSAEILEKMSFIYIRSARLKVLSLTYEIKAPSAWTLLKAPVDLPHQIPLPASDSTAAKLMRTSTISAIIARLIDKHIFQPTFLLEKESNLRGVLLRQAAVHRIRESFTRSLLLNMFPEEQKSTADRMVTMVLEEIRPYIRNLLPQDGAKGFEEELRSLVCAARDSWWSIQRLKERLEPSFELIQFEDFDWNMIQLKTISSDRQSGNRNSKSGQKEDDAILMVFPRICIVEDEEPYPLSRGTVITKSQVEEATQEIKRQLHLHLQSADFFQRVLADMDPRTRPKKNPVTQNPKVQMLF</sequence>
<protein>
    <submittedName>
        <fullName evidence="2">Uncharacterized protein</fullName>
    </submittedName>
</protein>
<evidence type="ECO:0000313" key="3">
    <source>
        <dbReference type="Proteomes" id="UP000774617"/>
    </source>
</evidence>
<dbReference type="EMBL" id="JAGTJR010000112">
    <property type="protein sequence ID" value="KAH7009185.1"/>
    <property type="molecule type" value="Genomic_DNA"/>
</dbReference>
<comment type="caution">
    <text evidence="2">The sequence shown here is derived from an EMBL/GenBank/DDBJ whole genome shotgun (WGS) entry which is preliminary data.</text>
</comment>
<keyword evidence="1" id="KW-0175">Coiled coil</keyword>
<proteinExistence type="predicted"/>
<reference evidence="2 3" key="1">
    <citation type="journal article" date="2021" name="Nat. Commun.">
        <title>Genetic determinants of endophytism in the Arabidopsis root mycobiome.</title>
        <authorList>
            <person name="Mesny F."/>
            <person name="Miyauchi S."/>
            <person name="Thiergart T."/>
            <person name="Pickel B."/>
            <person name="Atanasova L."/>
            <person name="Karlsson M."/>
            <person name="Huettel B."/>
            <person name="Barry K.W."/>
            <person name="Haridas S."/>
            <person name="Chen C."/>
            <person name="Bauer D."/>
            <person name="Andreopoulos W."/>
            <person name="Pangilinan J."/>
            <person name="LaButti K."/>
            <person name="Riley R."/>
            <person name="Lipzen A."/>
            <person name="Clum A."/>
            <person name="Drula E."/>
            <person name="Henrissat B."/>
            <person name="Kohler A."/>
            <person name="Grigoriev I.V."/>
            <person name="Martin F.M."/>
            <person name="Hacquard S."/>
        </authorList>
    </citation>
    <scope>NUCLEOTIDE SEQUENCE [LARGE SCALE GENOMIC DNA]</scope>
    <source>
        <strain evidence="2 3">MPI-SDFR-AT-0080</strain>
    </source>
</reference>
<gene>
    <name evidence="2" type="ORF">B0J12DRAFT_752201</name>
</gene>
<keyword evidence="3" id="KW-1185">Reference proteome</keyword>
<evidence type="ECO:0000256" key="1">
    <source>
        <dbReference type="SAM" id="Coils"/>
    </source>
</evidence>
<dbReference type="Proteomes" id="UP000774617">
    <property type="component" value="Unassembled WGS sequence"/>
</dbReference>
<name>A0ABQ8FPV0_9PEZI</name>
<organism evidence="2 3">
    <name type="scientific">Macrophomina phaseolina</name>
    <dbReference type="NCBI Taxonomy" id="35725"/>
    <lineage>
        <taxon>Eukaryota</taxon>
        <taxon>Fungi</taxon>
        <taxon>Dikarya</taxon>
        <taxon>Ascomycota</taxon>
        <taxon>Pezizomycotina</taxon>
        <taxon>Dothideomycetes</taxon>
        <taxon>Dothideomycetes incertae sedis</taxon>
        <taxon>Botryosphaeriales</taxon>
        <taxon>Botryosphaeriaceae</taxon>
        <taxon>Macrophomina</taxon>
    </lineage>
</organism>
<feature type="coiled-coil region" evidence="1">
    <location>
        <begin position="50"/>
        <end position="225"/>
    </location>
</feature>
<dbReference type="SUPFAM" id="SSF57997">
    <property type="entry name" value="Tropomyosin"/>
    <property type="match status" value="1"/>
</dbReference>
<accession>A0ABQ8FPV0</accession>